<dbReference type="KEGG" id="rcr:NCTC10994_02660"/>
<dbReference type="STRING" id="1219011.GCA_001895045_02553"/>
<protein>
    <submittedName>
        <fullName evidence="3">Epoxide hydrolase</fullName>
        <ecNumber evidence="3">3.1.1.-</ecNumber>
    </submittedName>
</protein>
<gene>
    <name evidence="3" type="primary">xylF_1</name>
    <name evidence="3" type="ORF">NCTC10994_02660</name>
</gene>
<dbReference type="RefSeq" id="WP_072701052.1">
    <property type="nucleotide sequence ID" value="NZ_JAFBBL010000001.1"/>
</dbReference>
<dbReference type="Proteomes" id="UP000249091">
    <property type="component" value="Chromosome 1"/>
</dbReference>
<sequence length="326" mass="35423">MATRTVEVDGFTWNIHDDGEGPAVVMCHGFPGLGYSFRHQSAALAAGGFRALAPDMPGYGGTGRPQAVEEYTSVAIADRLVGLLDALGIDRAVFVGHDFGAPAAWTVALRHPSRVSGLVLLAVPYTPDRLPARPTELYRKMARRHFLHLHYFQEPGVAESELDPRAREFLHRLFFALSGDYRYLDVWNHPAEGNGYLDVLPQAPDLPWGWLTEEELDTYAAAFDRTGFGGGLSWYRAYDANWIASAPYAGAAVTVPTLFVAGDRDPVLTMSGTEALDRMAAAVPDLRGVHLLAGAGHFVQMERKDEVDALLLHFVGEVGSATGSSE</sequence>
<evidence type="ECO:0000313" key="4">
    <source>
        <dbReference type="Proteomes" id="UP000249091"/>
    </source>
</evidence>
<proteinExistence type="predicted"/>
<accession>A0A2X4U467</accession>
<dbReference type="PRINTS" id="PR00412">
    <property type="entry name" value="EPOXHYDRLASE"/>
</dbReference>
<dbReference type="InterPro" id="IPR000073">
    <property type="entry name" value="AB_hydrolase_1"/>
</dbReference>
<reference evidence="3 4" key="1">
    <citation type="submission" date="2018-06" db="EMBL/GenBank/DDBJ databases">
        <authorList>
            <consortium name="Pathogen Informatics"/>
            <person name="Doyle S."/>
        </authorList>
    </citation>
    <scope>NUCLEOTIDE SEQUENCE [LARGE SCALE GENOMIC DNA]</scope>
    <source>
        <strain evidence="3 4">NCTC10994</strain>
    </source>
</reference>
<dbReference type="PRINTS" id="PR00111">
    <property type="entry name" value="ABHYDROLASE"/>
</dbReference>
<evidence type="ECO:0000313" key="3">
    <source>
        <dbReference type="EMBL" id="SQI33831.1"/>
    </source>
</evidence>
<dbReference type="PANTHER" id="PTHR43329">
    <property type="entry name" value="EPOXIDE HYDROLASE"/>
    <property type="match status" value="1"/>
</dbReference>
<organism evidence="3 4">
    <name type="scientific">Rhodococcus coprophilus</name>
    <dbReference type="NCBI Taxonomy" id="38310"/>
    <lineage>
        <taxon>Bacteria</taxon>
        <taxon>Bacillati</taxon>
        <taxon>Actinomycetota</taxon>
        <taxon>Actinomycetes</taxon>
        <taxon>Mycobacteriales</taxon>
        <taxon>Nocardiaceae</taxon>
        <taxon>Rhodococcus</taxon>
    </lineage>
</organism>
<dbReference type="SUPFAM" id="SSF53474">
    <property type="entry name" value="alpha/beta-Hydrolases"/>
    <property type="match status" value="1"/>
</dbReference>
<dbReference type="InterPro" id="IPR000639">
    <property type="entry name" value="Epox_hydrolase-like"/>
</dbReference>
<dbReference type="EMBL" id="LS483468">
    <property type="protein sequence ID" value="SQI33831.1"/>
    <property type="molecule type" value="Genomic_DNA"/>
</dbReference>
<dbReference type="Pfam" id="PF00561">
    <property type="entry name" value="Abhydrolase_1"/>
    <property type="match status" value="1"/>
</dbReference>
<dbReference type="InterPro" id="IPR029058">
    <property type="entry name" value="AB_hydrolase_fold"/>
</dbReference>
<dbReference type="AlphaFoldDB" id="A0A2X4U467"/>
<evidence type="ECO:0000256" key="1">
    <source>
        <dbReference type="ARBA" id="ARBA00022801"/>
    </source>
</evidence>
<keyword evidence="4" id="KW-1185">Reference proteome</keyword>
<dbReference type="Gene3D" id="3.40.50.1820">
    <property type="entry name" value="alpha/beta hydrolase"/>
    <property type="match status" value="1"/>
</dbReference>
<evidence type="ECO:0000259" key="2">
    <source>
        <dbReference type="Pfam" id="PF00561"/>
    </source>
</evidence>
<dbReference type="GO" id="GO:0016787">
    <property type="term" value="F:hydrolase activity"/>
    <property type="evidence" value="ECO:0007669"/>
    <property type="project" value="UniProtKB-KW"/>
</dbReference>
<dbReference type="EC" id="3.1.1.-" evidence="3"/>
<keyword evidence="1 3" id="KW-0378">Hydrolase</keyword>
<name>A0A2X4U467_9NOCA</name>
<feature type="domain" description="AB hydrolase-1" evidence="2">
    <location>
        <begin position="22"/>
        <end position="303"/>
    </location>
</feature>